<accession>A0A151J975</accession>
<keyword evidence="2" id="KW-1185">Reference proteome</keyword>
<gene>
    <name evidence="1" type="ORF">ALC57_05994</name>
</gene>
<reference evidence="1 2" key="1">
    <citation type="submission" date="2015-09" db="EMBL/GenBank/DDBJ databases">
        <title>Trachymyrmex cornetzi WGS genome.</title>
        <authorList>
            <person name="Nygaard S."/>
            <person name="Hu H."/>
            <person name="Boomsma J."/>
            <person name="Zhang G."/>
        </authorList>
    </citation>
    <scope>NUCLEOTIDE SEQUENCE [LARGE SCALE GENOMIC DNA]</scope>
    <source>
        <strain evidence="1">Tcor2-1</strain>
        <tissue evidence="1">Whole body</tissue>
    </source>
</reference>
<dbReference type="AlphaFoldDB" id="A0A151J975"/>
<protein>
    <submittedName>
        <fullName evidence="1">Uncharacterized protein</fullName>
    </submittedName>
</protein>
<organism evidence="1 2">
    <name type="scientific">Trachymyrmex cornetzi</name>
    <dbReference type="NCBI Taxonomy" id="471704"/>
    <lineage>
        <taxon>Eukaryota</taxon>
        <taxon>Metazoa</taxon>
        <taxon>Ecdysozoa</taxon>
        <taxon>Arthropoda</taxon>
        <taxon>Hexapoda</taxon>
        <taxon>Insecta</taxon>
        <taxon>Pterygota</taxon>
        <taxon>Neoptera</taxon>
        <taxon>Endopterygota</taxon>
        <taxon>Hymenoptera</taxon>
        <taxon>Apocrita</taxon>
        <taxon>Aculeata</taxon>
        <taxon>Formicoidea</taxon>
        <taxon>Formicidae</taxon>
        <taxon>Myrmicinae</taxon>
        <taxon>Trachymyrmex</taxon>
    </lineage>
</organism>
<sequence>MRGGRAKKPIKLSGNEGGRCLTHLILTSPIDSTRERTRKDEKIEPCGRVQGGETIIDRITRLSSRARLFVRYCILQISCEHELYLLLSPSEMETIVDRAASGDEKGRTDRALCDEKKTMKAPESSVALLVPIFPTFAAMRTLHIAILNCKNHDLLHRVDDRRHSKQNGRKSSRANRMWRRQQRALLSAALGKGPRSTLACPILRVVPSERLPLQP</sequence>
<name>A0A151J975_9HYME</name>
<evidence type="ECO:0000313" key="2">
    <source>
        <dbReference type="Proteomes" id="UP000078492"/>
    </source>
</evidence>
<evidence type="ECO:0000313" key="1">
    <source>
        <dbReference type="EMBL" id="KYN21618.1"/>
    </source>
</evidence>
<dbReference type="EMBL" id="KQ979425">
    <property type="protein sequence ID" value="KYN21618.1"/>
    <property type="molecule type" value="Genomic_DNA"/>
</dbReference>
<dbReference type="Proteomes" id="UP000078492">
    <property type="component" value="Unassembled WGS sequence"/>
</dbReference>
<proteinExistence type="predicted"/>